<feature type="non-terminal residue" evidence="1">
    <location>
        <position position="1"/>
    </location>
</feature>
<accession>A6KGM8</accession>
<gene>
    <name evidence="1" type="ORF">rCG_64475</name>
</gene>
<dbReference type="Proteomes" id="UP000234681">
    <property type="component" value="Chromosome 15"/>
</dbReference>
<feature type="non-terminal residue" evidence="1">
    <location>
        <position position="18"/>
    </location>
</feature>
<name>A6KGM8_RAT</name>
<dbReference type="AlphaFoldDB" id="A6KGM8"/>
<reference evidence="1 2" key="1">
    <citation type="submission" date="2005-07" db="EMBL/GenBank/DDBJ databases">
        <authorList>
            <person name="Mural R.J."/>
            <person name="Li P.W."/>
            <person name="Adams M.D."/>
            <person name="Amanatides P.G."/>
            <person name="Baden-Tillson H."/>
            <person name="Barnstead M."/>
            <person name="Chin S.H."/>
            <person name="Dew I."/>
            <person name="Evans C.A."/>
            <person name="Ferriera S."/>
            <person name="Flanigan M."/>
            <person name="Fosler C."/>
            <person name="Glodek A."/>
            <person name="Gu Z."/>
            <person name="Holt R.A."/>
            <person name="Jennings D."/>
            <person name="Kraft C.L."/>
            <person name="Lu F."/>
            <person name="Nguyen T."/>
            <person name="Nusskern D.R."/>
            <person name="Pfannkoch C.M."/>
            <person name="Sitter C."/>
            <person name="Sutton G.G."/>
            <person name="Venter J.C."/>
            <person name="Wang Z."/>
            <person name="Woodage T."/>
            <person name="Zheng X.H."/>
            <person name="Zhong F."/>
        </authorList>
    </citation>
    <scope>NUCLEOTIDE SEQUENCE [LARGE SCALE GENOMIC DNA]</scope>
    <source>
        <strain>BN</strain>
        <strain evidence="2">Sprague-Dawley</strain>
    </source>
</reference>
<sequence length="18" mass="1848">NNKLTFGKGTTLSVIPGT</sequence>
<organism evidence="1 2">
    <name type="scientific">Rattus norvegicus</name>
    <name type="common">Rat</name>
    <dbReference type="NCBI Taxonomy" id="10116"/>
    <lineage>
        <taxon>Eukaryota</taxon>
        <taxon>Metazoa</taxon>
        <taxon>Chordata</taxon>
        <taxon>Craniata</taxon>
        <taxon>Vertebrata</taxon>
        <taxon>Euteleostomi</taxon>
        <taxon>Mammalia</taxon>
        <taxon>Eutheria</taxon>
        <taxon>Euarchontoglires</taxon>
        <taxon>Glires</taxon>
        <taxon>Rodentia</taxon>
        <taxon>Myomorpha</taxon>
        <taxon>Muroidea</taxon>
        <taxon>Muridae</taxon>
        <taxon>Murinae</taxon>
        <taxon>Rattus</taxon>
    </lineage>
</organism>
<evidence type="ECO:0000313" key="2">
    <source>
        <dbReference type="Proteomes" id="UP000234681"/>
    </source>
</evidence>
<dbReference type="EMBL" id="CH474049">
    <property type="protein sequence ID" value="EDM14107.1"/>
    <property type="molecule type" value="Genomic_DNA"/>
</dbReference>
<evidence type="ECO:0000313" key="1">
    <source>
        <dbReference type="EMBL" id="EDM14107.1"/>
    </source>
</evidence>
<proteinExistence type="predicted"/>
<protein>
    <submittedName>
        <fullName evidence="1">RCG64475</fullName>
    </submittedName>
</protein>